<comment type="similarity">
    <text evidence="1 10">Belongs to the class-I aminoacyl-tRNA synthetase family.</text>
</comment>
<sequence>MSVDQTKRALTGDRPTGRLHLGHFVGSIQNRLKLQDEAELFYMIADVQALTDNADNPDKVSENVLEVAMDNLACGMDPDKTTMFIQSEIQEIAELTVFFLNLVTVSRLTQNPTVRAEMKEKGFAMDKATPGELVERASVSAGFLMYPVSQAADILFCKADMVPVGVDQKPMIEQTNEIVEKFNRYYGDTFKKVEAIMPTESLKARLPGLDGDAKMSKSLGNAIYISDDANTVKDKVMSAYTDPAHVRKEDPGHLEGNVVFTYLDVFDTDVGGLAELKKRYVAGGVGDVEVKERLIAVLDAVLTPIRERRLELERDTEAVRDILLRGTERTREVAKETLREVKDRMKINYFDK</sequence>
<evidence type="ECO:0000313" key="12">
    <source>
        <dbReference type="Proteomes" id="UP000230833"/>
    </source>
</evidence>
<dbReference type="GO" id="GO:0006436">
    <property type="term" value="P:tryptophanyl-tRNA aminoacylation"/>
    <property type="evidence" value="ECO:0007669"/>
    <property type="project" value="UniProtKB-UniRule"/>
</dbReference>
<dbReference type="NCBIfam" id="TIGR00233">
    <property type="entry name" value="trpS"/>
    <property type="match status" value="1"/>
</dbReference>
<keyword evidence="7 10" id="KW-0030">Aminoacyl-tRNA synthetase</keyword>
<dbReference type="PANTHER" id="PTHR43766:SF1">
    <property type="entry name" value="TRYPTOPHAN--TRNA LIGASE, MITOCHONDRIAL"/>
    <property type="match status" value="1"/>
</dbReference>
<evidence type="ECO:0000256" key="4">
    <source>
        <dbReference type="ARBA" id="ARBA00022741"/>
    </source>
</evidence>
<evidence type="ECO:0000256" key="8">
    <source>
        <dbReference type="ARBA" id="ARBA00049929"/>
    </source>
</evidence>
<proteinExistence type="inferred from homology"/>
<dbReference type="Gene3D" id="1.10.240.10">
    <property type="entry name" value="Tyrosyl-Transfer RNA Synthetase"/>
    <property type="match status" value="1"/>
</dbReference>
<dbReference type="PROSITE" id="PS00178">
    <property type="entry name" value="AA_TRNA_LIGASE_I"/>
    <property type="match status" value="1"/>
</dbReference>
<evidence type="ECO:0000256" key="7">
    <source>
        <dbReference type="ARBA" id="ARBA00023146"/>
    </source>
</evidence>
<dbReference type="InterPro" id="IPR014729">
    <property type="entry name" value="Rossmann-like_a/b/a_fold"/>
</dbReference>
<dbReference type="GO" id="GO:0004830">
    <property type="term" value="F:tryptophan-tRNA ligase activity"/>
    <property type="evidence" value="ECO:0007669"/>
    <property type="project" value="UniProtKB-UniRule"/>
</dbReference>
<keyword evidence="3 10" id="KW-0436">Ligase</keyword>
<name>A0A2H0RKW9_9BACT</name>
<dbReference type="GO" id="GO:0005829">
    <property type="term" value="C:cytosol"/>
    <property type="evidence" value="ECO:0007669"/>
    <property type="project" value="TreeGrafter"/>
</dbReference>
<evidence type="ECO:0000256" key="6">
    <source>
        <dbReference type="ARBA" id="ARBA00022917"/>
    </source>
</evidence>
<evidence type="ECO:0000313" key="11">
    <source>
        <dbReference type="EMBL" id="PIR47179.1"/>
    </source>
</evidence>
<dbReference type="CDD" id="cd00806">
    <property type="entry name" value="TrpRS_core"/>
    <property type="match status" value="1"/>
</dbReference>
<evidence type="ECO:0000256" key="3">
    <source>
        <dbReference type="ARBA" id="ARBA00022598"/>
    </source>
</evidence>
<dbReference type="EMBL" id="PCYL01000005">
    <property type="protein sequence ID" value="PIR47179.1"/>
    <property type="molecule type" value="Genomic_DNA"/>
</dbReference>
<dbReference type="AlphaFoldDB" id="A0A2H0RKW9"/>
<dbReference type="InterPro" id="IPR050203">
    <property type="entry name" value="Trp-tRNA_synthetase"/>
</dbReference>
<dbReference type="InterPro" id="IPR002306">
    <property type="entry name" value="Trp-tRNA-ligase"/>
</dbReference>
<reference evidence="11 12" key="1">
    <citation type="submission" date="2017-09" db="EMBL/GenBank/DDBJ databases">
        <title>Depth-based differentiation of microbial function through sediment-hosted aquifers and enrichment of novel symbionts in the deep terrestrial subsurface.</title>
        <authorList>
            <person name="Probst A.J."/>
            <person name="Ladd B."/>
            <person name="Jarett J.K."/>
            <person name="Geller-Mcgrath D.E."/>
            <person name="Sieber C.M."/>
            <person name="Emerson J.B."/>
            <person name="Anantharaman K."/>
            <person name="Thomas B.C."/>
            <person name="Malmstrom R."/>
            <person name="Stieglmeier M."/>
            <person name="Klingl A."/>
            <person name="Woyke T."/>
            <person name="Ryan C.M."/>
            <person name="Banfield J.F."/>
        </authorList>
    </citation>
    <scope>NUCLEOTIDE SEQUENCE [LARGE SCALE GENOMIC DNA]</scope>
    <source>
        <strain evidence="11">CG10_big_fil_rev_8_21_14_0_10_45_14</strain>
    </source>
</reference>
<dbReference type="SUPFAM" id="SSF52374">
    <property type="entry name" value="Nucleotidylyl transferase"/>
    <property type="match status" value="1"/>
</dbReference>
<dbReference type="InterPro" id="IPR002305">
    <property type="entry name" value="aa-tRNA-synth_Ic"/>
</dbReference>
<dbReference type="GO" id="GO:0005524">
    <property type="term" value="F:ATP binding"/>
    <property type="evidence" value="ECO:0007669"/>
    <property type="project" value="UniProtKB-KW"/>
</dbReference>
<keyword evidence="5 10" id="KW-0067">ATP-binding</keyword>
<evidence type="ECO:0000256" key="9">
    <source>
        <dbReference type="NCBIfam" id="TIGR00233"/>
    </source>
</evidence>
<dbReference type="PANTHER" id="PTHR43766">
    <property type="entry name" value="TRYPTOPHAN--TRNA LIGASE, MITOCHONDRIAL"/>
    <property type="match status" value="1"/>
</dbReference>
<accession>A0A2H0RKW9</accession>
<dbReference type="Gene3D" id="3.40.50.620">
    <property type="entry name" value="HUPs"/>
    <property type="match status" value="1"/>
</dbReference>
<dbReference type="PRINTS" id="PR01039">
    <property type="entry name" value="TRNASYNTHTRP"/>
</dbReference>
<evidence type="ECO:0000256" key="5">
    <source>
        <dbReference type="ARBA" id="ARBA00022840"/>
    </source>
</evidence>
<protein>
    <recommendedName>
        <fullName evidence="2 9">Tryptophan--tRNA ligase</fullName>
        <ecNumber evidence="2 9">6.1.1.2</ecNumber>
    </recommendedName>
</protein>
<keyword evidence="6 10" id="KW-0648">Protein biosynthesis</keyword>
<dbReference type="Pfam" id="PF00579">
    <property type="entry name" value="tRNA-synt_1b"/>
    <property type="match status" value="1"/>
</dbReference>
<dbReference type="EC" id="6.1.1.2" evidence="2 9"/>
<comment type="caution">
    <text evidence="11">The sequence shown here is derived from an EMBL/GenBank/DDBJ whole genome shotgun (WGS) entry which is preliminary data.</text>
</comment>
<dbReference type="Proteomes" id="UP000230833">
    <property type="component" value="Unassembled WGS sequence"/>
</dbReference>
<comment type="catalytic activity">
    <reaction evidence="8">
        <text>tRNA(Trp) + L-tryptophan + ATP = L-tryptophyl-tRNA(Trp) + AMP + diphosphate + H(+)</text>
        <dbReference type="Rhea" id="RHEA:24080"/>
        <dbReference type="Rhea" id="RHEA-COMP:9671"/>
        <dbReference type="Rhea" id="RHEA-COMP:9705"/>
        <dbReference type="ChEBI" id="CHEBI:15378"/>
        <dbReference type="ChEBI" id="CHEBI:30616"/>
        <dbReference type="ChEBI" id="CHEBI:33019"/>
        <dbReference type="ChEBI" id="CHEBI:57912"/>
        <dbReference type="ChEBI" id="CHEBI:78442"/>
        <dbReference type="ChEBI" id="CHEBI:78535"/>
        <dbReference type="ChEBI" id="CHEBI:456215"/>
        <dbReference type="EC" id="6.1.1.2"/>
    </reaction>
</comment>
<keyword evidence="4 10" id="KW-0547">Nucleotide-binding</keyword>
<evidence type="ECO:0000256" key="2">
    <source>
        <dbReference type="ARBA" id="ARBA00013161"/>
    </source>
</evidence>
<gene>
    <name evidence="11" type="primary">trpS</name>
    <name evidence="11" type="ORF">COV07_00705</name>
</gene>
<evidence type="ECO:0000256" key="1">
    <source>
        <dbReference type="ARBA" id="ARBA00005594"/>
    </source>
</evidence>
<dbReference type="FunFam" id="1.10.240.10:FF:000005">
    <property type="entry name" value="Tryptophan--tRNA ligase"/>
    <property type="match status" value="1"/>
</dbReference>
<evidence type="ECO:0000256" key="10">
    <source>
        <dbReference type="RuleBase" id="RU363036"/>
    </source>
</evidence>
<organism evidence="11 12">
    <name type="scientific">Candidatus Vogelbacteria bacterium CG10_big_fil_rev_8_21_14_0_10_45_14</name>
    <dbReference type="NCBI Taxonomy" id="1975042"/>
    <lineage>
        <taxon>Bacteria</taxon>
        <taxon>Candidatus Vogeliibacteriota</taxon>
    </lineage>
</organism>
<dbReference type="InterPro" id="IPR001412">
    <property type="entry name" value="aa-tRNA-synth_I_CS"/>
</dbReference>